<protein>
    <submittedName>
        <fullName evidence="2">Uncharacterized protein</fullName>
    </submittedName>
</protein>
<feature type="region of interest" description="Disordered" evidence="1">
    <location>
        <begin position="1"/>
        <end position="24"/>
    </location>
</feature>
<sequence length="70" mass="7971">MDRNVAGEAGASSDVVRREQVTDDQGRRWVEGELDADTYFRQARTRARQMARQSVAKRLDAPGLRLRPAR</sequence>
<feature type="compositionally biased region" description="Basic and acidic residues" evidence="1">
    <location>
        <begin position="15"/>
        <end position="24"/>
    </location>
</feature>
<dbReference type="AlphaFoldDB" id="A0A420XKR2"/>
<dbReference type="InParanoid" id="A0A420XKR2"/>
<dbReference type="EMBL" id="RBWV01000017">
    <property type="protein sequence ID" value="RKS68027.1"/>
    <property type="molecule type" value="Genomic_DNA"/>
</dbReference>
<organism evidence="2 3">
    <name type="scientific">Motilibacter peucedani</name>
    <dbReference type="NCBI Taxonomy" id="598650"/>
    <lineage>
        <taxon>Bacteria</taxon>
        <taxon>Bacillati</taxon>
        <taxon>Actinomycetota</taxon>
        <taxon>Actinomycetes</taxon>
        <taxon>Motilibacterales</taxon>
        <taxon>Motilibacteraceae</taxon>
        <taxon>Motilibacter</taxon>
    </lineage>
</organism>
<evidence type="ECO:0000313" key="2">
    <source>
        <dbReference type="EMBL" id="RKS68027.1"/>
    </source>
</evidence>
<dbReference type="Proteomes" id="UP000281955">
    <property type="component" value="Unassembled WGS sequence"/>
</dbReference>
<evidence type="ECO:0000313" key="3">
    <source>
        <dbReference type="Proteomes" id="UP000281955"/>
    </source>
</evidence>
<proteinExistence type="predicted"/>
<gene>
    <name evidence="2" type="ORF">CLV35_3934</name>
</gene>
<name>A0A420XKR2_9ACTN</name>
<accession>A0A420XKR2</accession>
<evidence type="ECO:0000256" key="1">
    <source>
        <dbReference type="SAM" id="MobiDB-lite"/>
    </source>
</evidence>
<comment type="caution">
    <text evidence="2">The sequence shown here is derived from an EMBL/GenBank/DDBJ whole genome shotgun (WGS) entry which is preliminary data.</text>
</comment>
<reference evidence="2 3" key="1">
    <citation type="submission" date="2018-10" db="EMBL/GenBank/DDBJ databases">
        <title>Genomic Encyclopedia of Archaeal and Bacterial Type Strains, Phase II (KMG-II): from individual species to whole genera.</title>
        <authorList>
            <person name="Goeker M."/>
        </authorList>
    </citation>
    <scope>NUCLEOTIDE SEQUENCE [LARGE SCALE GENOMIC DNA]</scope>
    <source>
        <strain evidence="2 3">RP-AC37</strain>
    </source>
</reference>
<keyword evidence="3" id="KW-1185">Reference proteome</keyword>
<dbReference type="RefSeq" id="WP_121195162.1">
    <property type="nucleotide sequence ID" value="NZ_RBWV01000017.1"/>
</dbReference>